<dbReference type="EMBL" id="DF820465">
    <property type="protein sequence ID" value="GAK57250.1"/>
    <property type="molecule type" value="Genomic_DNA"/>
</dbReference>
<dbReference type="GO" id="GO:0000166">
    <property type="term" value="F:nucleotide binding"/>
    <property type="evidence" value="ECO:0007669"/>
    <property type="project" value="InterPro"/>
</dbReference>
<keyword evidence="4" id="KW-1185">Reference proteome</keyword>
<feature type="domain" description="GFO/IDH/MocA-like oxidoreductase" evidence="2">
    <location>
        <begin position="152"/>
        <end position="284"/>
    </location>
</feature>
<gene>
    <name evidence="3" type="ORF">U27_04215</name>
</gene>
<dbReference type="PANTHER" id="PTHR43708:SF3">
    <property type="entry name" value="OXIDOREDUCTASE"/>
    <property type="match status" value="1"/>
</dbReference>
<dbReference type="Gene3D" id="3.30.360.10">
    <property type="entry name" value="Dihydrodipicolinate Reductase, domain 2"/>
    <property type="match status" value="1"/>
</dbReference>
<dbReference type="Gene3D" id="3.40.50.720">
    <property type="entry name" value="NAD(P)-binding Rossmann-like Domain"/>
    <property type="match status" value="1"/>
</dbReference>
<dbReference type="eggNOG" id="COG0673">
    <property type="taxonomic scope" value="Bacteria"/>
</dbReference>
<evidence type="ECO:0000259" key="2">
    <source>
        <dbReference type="Pfam" id="PF22725"/>
    </source>
</evidence>
<dbReference type="PANTHER" id="PTHR43708">
    <property type="entry name" value="CONSERVED EXPRESSED OXIDOREDUCTASE (EUROFUNG)"/>
    <property type="match status" value="1"/>
</dbReference>
<dbReference type="InterPro" id="IPR055170">
    <property type="entry name" value="GFO_IDH_MocA-like_dom"/>
</dbReference>
<dbReference type="AlphaFoldDB" id="A0A081BY45"/>
<feature type="domain" description="Gfo/Idh/MocA-like oxidoreductase N-terminal" evidence="1">
    <location>
        <begin position="15"/>
        <end position="143"/>
    </location>
</feature>
<accession>A0A081BY45</accession>
<organism evidence="3 4">
    <name type="scientific">Vecturithrix granuli</name>
    <dbReference type="NCBI Taxonomy" id="1499967"/>
    <lineage>
        <taxon>Bacteria</taxon>
        <taxon>Candidatus Moduliflexota</taxon>
        <taxon>Candidatus Vecturitrichia</taxon>
        <taxon>Candidatus Vecturitrichales</taxon>
        <taxon>Candidatus Vecturitrichaceae</taxon>
        <taxon>Candidatus Vecturithrix</taxon>
    </lineage>
</organism>
<dbReference type="SUPFAM" id="SSF51735">
    <property type="entry name" value="NAD(P)-binding Rossmann-fold domains"/>
    <property type="match status" value="1"/>
</dbReference>
<dbReference type="SUPFAM" id="SSF55347">
    <property type="entry name" value="Glyceraldehyde-3-phosphate dehydrogenase-like, C-terminal domain"/>
    <property type="match status" value="1"/>
</dbReference>
<dbReference type="Pfam" id="PF22725">
    <property type="entry name" value="GFO_IDH_MocA_C3"/>
    <property type="match status" value="1"/>
</dbReference>
<evidence type="ECO:0000313" key="3">
    <source>
        <dbReference type="EMBL" id="GAK57250.1"/>
    </source>
</evidence>
<evidence type="ECO:0000313" key="4">
    <source>
        <dbReference type="Proteomes" id="UP000030661"/>
    </source>
</evidence>
<dbReference type="InterPro" id="IPR051317">
    <property type="entry name" value="Gfo/Idh/MocA_oxidoreduct"/>
</dbReference>
<dbReference type="InterPro" id="IPR036291">
    <property type="entry name" value="NAD(P)-bd_dom_sf"/>
</dbReference>
<dbReference type="HOGENOM" id="CLU_023194_17_1_0"/>
<proteinExistence type="predicted"/>
<dbReference type="InterPro" id="IPR000683">
    <property type="entry name" value="Gfo/Idh/MocA-like_OxRdtase_N"/>
</dbReference>
<evidence type="ECO:0000259" key="1">
    <source>
        <dbReference type="Pfam" id="PF01408"/>
    </source>
</evidence>
<protein>
    <submittedName>
        <fullName evidence="3">Oxidoreductase domain protein</fullName>
    </submittedName>
</protein>
<sequence length="390" mass="42792">MIESSKSGKAIPTLTYGMIGGGQGAFIGDVHRKAIGFDRKAQLVAGCFSRDYQNTLETGAALGIAEERLYKAYQEMAEAEGKREDKLDFIVIVTPNYLHFPIAKAFLEQGINVVCDKPLAPELKDAEELDKLAKEKGLLFCVTYTYTGYPMVKQAREMVKRGDIGDIRFINAEYPQDWLATPIESSGQKQASWRTDPAQTGKANCVGDIGSHTENLAGYITGLKIKTLAARLDTFVEGRVLDDNATVMVEYDSGAKGVYWISQIAVGHDNDLRIRIYGTKGSLEWSQEDPNYLKVAHIGKPTEILSRGRDALYPSAAQNSRIPGGHPEGYFEAFANVYSAFTNALIKKNTGETLTDGDLDFPTVQQGIDGVKFIGKCVESSQKGAAWLEF</sequence>
<dbReference type="STRING" id="1499967.U27_04215"/>
<dbReference type="Pfam" id="PF01408">
    <property type="entry name" value="GFO_IDH_MocA"/>
    <property type="match status" value="1"/>
</dbReference>
<dbReference type="Proteomes" id="UP000030661">
    <property type="component" value="Unassembled WGS sequence"/>
</dbReference>
<name>A0A081BY45_VECG1</name>
<reference evidence="3 4" key="1">
    <citation type="journal article" date="2015" name="PeerJ">
        <title>First genomic representation of candidate bacterial phylum KSB3 points to enhanced environmental sensing as a trigger of wastewater bulking.</title>
        <authorList>
            <person name="Sekiguchi Y."/>
            <person name="Ohashi A."/>
            <person name="Parks D.H."/>
            <person name="Yamauchi T."/>
            <person name="Tyson G.W."/>
            <person name="Hugenholtz P."/>
        </authorList>
    </citation>
    <scope>NUCLEOTIDE SEQUENCE [LARGE SCALE GENOMIC DNA]</scope>
</reference>